<dbReference type="AlphaFoldDB" id="A0AAD8UJG5"/>
<evidence type="ECO:0000313" key="1">
    <source>
        <dbReference type="EMBL" id="KAK1720144.1"/>
    </source>
</evidence>
<accession>A0AAD8UJG5</accession>
<protein>
    <submittedName>
        <fullName evidence="1">Uncharacterized protein</fullName>
    </submittedName>
</protein>
<dbReference type="EMBL" id="JAHMHS010000093">
    <property type="protein sequence ID" value="KAK1720144.1"/>
    <property type="molecule type" value="Genomic_DNA"/>
</dbReference>
<proteinExistence type="predicted"/>
<organism evidence="1 2">
    <name type="scientific">Glomerella acutata</name>
    <name type="common">Colletotrichum acutatum</name>
    <dbReference type="NCBI Taxonomy" id="27357"/>
    <lineage>
        <taxon>Eukaryota</taxon>
        <taxon>Fungi</taxon>
        <taxon>Dikarya</taxon>
        <taxon>Ascomycota</taxon>
        <taxon>Pezizomycotina</taxon>
        <taxon>Sordariomycetes</taxon>
        <taxon>Hypocreomycetidae</taxon>
        <taxon>Glomerellales</taxon>
        <taxon>Glomerellaceae</taxon>
        <taxon>Colletotrichum</taxon>
        <taxon>Colletotrichum acutatum species complex</taxon>
    </lineage>
</organism>
<gene>
    <name evidence="1" type="ORF">BDZ83DRAFT_458220</name>
</gene>
<keyword evidence="2" id="KW-1185">Reference proteome</keyword>
<sequence>MKFGSSDHLVSVSDEEHCLGIQGSMIEQFTLLHIFCEPLLHTISRLLRFKYFPQYCYSK</sequence>
<evidence type="ECO:0000313" key="2">
    <source>
        <dbReference type="Proteomes" id="UP001244207"/>
    </source>
</evidence>
<name>A0AAD8UJG5_GLOAC</name>
<dbReference type="Proteomes" id="UP001244207">
    <property type="component" value="Unassembled WGS sequence"/>
</dbReference>
<comment type="caution">
    <text evidence="1">The sequence shown here is derived from an EMBL/GenBank/DDBJ whole genome shotgun (WGS) entry which is preliminary data.</text>
</comment>
<dbReference type="GeneID" id="85387114"/>
<dbReference type="RefSeq" id="XP_060361655.1">
    <property type="nucleotide sequence ID" value="XM_060503215.1"/>
</dbReference>
<reference evidence="1" key="1">
    <citation type="submission" date="2021-12" db="EMBL/GenBank/DDBJ databases">
        <title>Comparative genomics, transcriptomics and evolutionary studies reveal genomic signatures of adaptation to plant cell wall in hemibiotrophic fungi.</title>
        <authorList>
            <consortium name="DOE Joint Genome Institute"/>
            <person name="Baroncelli R."/>
            <person name="Diaz J.F."/>
            <person name="Benocci T."/>
            <person name="Peng M."/>
            <person name="Battaglia E."/>
            <person name="Haridas S."/>
            <person name="Andreopoulos W."/>
            <person name="Labutti K."/>
            <person name="Pangilinan J."/>
            <person name="Floch G.L."/>
            <person name="Makela M.R."/>
            <person name="Henrissat B."/>
            <person name="Grigoriev I.V."/>
            <person name="Crouch J.A."/>
            <person name="De Vries R.P."/>
            <person name="Sukno S.A."/>
            <person name="Thon M.R."/>
        </authorList>
    </citation>
    <scope>NUCLEOTIDE SEQUENCE</scope>
    <source>
        <strain evidence="1">CBS 112980</strain>
    </source>
</reference>